<feature type="transmembrane region" description="Helical" evidence="2">
    <location>
        <begin position="100"/>
        <end position="122"/>
    </location>
</feature>
<feature type="transmembrane region" description="Helical" evidence="2">
    <location>
        <begin position="362"/>
        <end position="381"/>
    </location>
</feature>
<dbReference type="Gene3D" id="1.25.10.10">
    <property type="entry name" value="Leucine-rich Repeat Variant"/>
    <property type="match status" value="1"/>
</dbReference>
<dbReference type="GO" id="GO:0000793">
    <property type="term" value="C:condensed chromosome"/>
    <property type="evidence" value="ECO:0007669"/>
    <property type="project" value="TreeGrafter"/>
</dbReference>
<keyword evidence="2" id="KW-0472">Membrane</keyword>
<organism evidence="3 4">
    <name type="scientific">Ephemerocybe angulata</name>
    <dbReference type="NCBI Taxonomy" id="980116"/>
    <lineage>
        <taxon>Eukaryota</taxon>
        <taxon>Fungi</taxon>
        <taxon>Dikarya</taxon>
        <taxon>Basidiomycota</taxon>
        <taxon>Agaricomycotina</taxon>
        <taxon>Agaricomycetes</taxon>
        <taxon>Agaricomycetidae</taxon>
        <taxon>Agaricales</taxon>
        <taxon>Agaricineae</taxon>
        <taxon>Psathyrellaceae</taxon>
        <taxon>Ephemerocybe</taxon>
    </lineage>
</organism>
<feature type="region of interest" description="Disordered" evidence="1">
    <location>
        <begin position="1296"/>
        <end position="1389"/>
    </location>
</feature>
<accession>A0A8H5EWD1</accession>
<feature type="transmembrane region" description="Helical" evidence="2">
    <location>
        <begin position="156"/>
        <end position="176"/>
    </location>
</feature>
<dbReference type="PANTHER" id="PTHR14418">
    <property type="entry name" value="CONDENSIN COMPLEX SUBUNIT 3-RELATED"/>
    <property type="match status" value="1"/>
</dbReference>
<gene>
    <name evidence="3" type="ORF">D9611_007155</name>
</gene>
<protein>
    <submittedName>
        <fullName evidence="3">Uncharacterized protein</fullName>
    </submittedName>
</protein>
<feature type="transmembrane region" description="Helical" evidence="2">
    <location>
        <begin position="281"/>
        <end position="300"/>
    </location>
</feature>
<dbReference type="Proteomes" id="UP000541558">
    <property type="component" value="Unassembled WGS sequence"/>
</dbReference>
<proteinExistence type="predicted"/>
<keyword evidence="2" id="KW-0812">Transmembrane</keyword>
<dbReference type="InterPro" id="IPR011989">
    <property type="entry name" value="ARM-like"/>
</dbReference>
<dbReference type="EMBL" id="JAACJK010000221">
    <property type="protein sequence ID" value="KAF5314771.1"/>
    <property type="molecule type" value="Genomic_DNA"/>
</dbReference>
<dbReference type="SUPFAM" id="SSF48371">
    <property type="entry name" value="ARM repeat"/>
    <property type="match status" value="1"/>
</dbReference>
<dbReference type="InterPro" id="IPR016024">
    <property type="entry name" value="ARM-type_fold"/>
</dbReference>
<dbReference type="GO" id="GO:0007076">
    <property type="term" value="P:mitotic chromosome condensation"/>
    <property type="evidence" value="ECO:0007669"/>
    <property type="project" value="InterPro"/>
</dbReference>
<dbReference type="InterPro" id="IPR027165">
    <property type="entry name" value="CND3"/>
</dbReference>
<dbReference type="GO" id="GO:0000796">
    <property type="term" value="C:condensin complex"/>
    <property type="evidence" value="ECO:0007669"/>
    <property type="project" value="InterPro"/>
</dbReference>
<sequence length="1431" mass="161037">MDISYQLRRQAFITRDGLRTKIESCEVGAKCPSSGMQKRWESEWEYSFLKPTRPLLDASILPPYDTAPSLMSLFRPDLWFPEAVDYPVQLLLRPIFLADYIAATLLSTLFLGVNLIACGYIVRQHIISRQRPSSAANRGTPNRRGTVAPSSGTWCYLSVGLVTLYTASVLVYCVAFSRRYLSVTTLNTFDKTQEEAMQWFRDNPEHDGVKMICIPGAVAPGGQDYCKLFKLTKNLLRYKGLEIAYASLVEALILAVDATLSDPWWTANFPQGGFLAWHSPWLAVVLHVLVNVAITFAIIARITGARRQMRSVGGNWPHGNFYVGLTATLVESALPSAVFGVLAAALQRAGKGHIESIRFSPMILWVAFTALAPQFIIIRVMQGRAWSKEVAQSAFTSAEMPLACAISMVALECTPLERRLQDGVAAIFQEAQSSTVNHKKNCTSLHNLHVDARSFTEKRLDRRGRETGYDDLIGEEAFRKALQSSLLRTLSCSKTDANADRIASFIGSYIEYVNEKAMEDRQRCIEEGEKVDEKEQTYGQRITTRLLKFLLEGFDAYRKERSFLTRGKVTELDARPNLHKKLRGKLVERLLDKDSGVRALAARCLALIYRTERKVDVPDGEFSVQDTLTELLATEPSRFVKSHLSYSLSLISSRVSEVRKQIISNVRLNKTTVPHIVKRTRDEDVLVRKLVYGVLKEGSTTFRDDEEIIGHCHPERLCPSDLDAIITNGLRDRESSIEAAAVEVINHWVKIYEEEESYSSEEANPKEQVERGIVALLRPIGLAKCDTAQLAVVERLLKTVFASRDDIVKNIKFPAKYWETPSPERVMLARVFFDWCRETDNEDRDAEDDLPAARSVQVCVHNQFNALLARHSSAHDDEKQCNLDEPTFILRELLQVGARVDYDGDHMGSDAMEPLLREMLLDKRLPEDLLAPSLDVLQTLLVPEGKGFEGFVRGVDRVIKELRESVSPQDPTMMFKPDKTLERICSTLISGNLSKRDNDELSRRALTCKGLWSLIDLYGTARMSADPELSAEARILRLHVAFDAILLFMNDDRHFMIAGSKKEIAIYVDGIVKEWLPKERDPKVLTVLCEGLMKLFHLGLLQSCEFSSLSGNAAAAKRMPQIFVDVFKVSTKIPVQDRIIHSSKLCTQFLKWTDPAIQEVALPSLEKLNQGVQLALAYDILKALFEVNKNSEDRFIKEDKRALYQMLHHIAESLPDEVDELEISKIKVLAELLCKYHVPSDNSSKKALKGFETLFTSKYREMLQGISEEDYGKIREGFSEFHDIYKVESDIEEGIDDVQSRARGKKRSTASTDVDEIAEGSSRDTRRNKRPRSSNMPPPPDADITLISSDSEDELEVPVPKPKPKPRPKNSVPKSISVTASPTITKQEDDIGTVLSRLQLSMGPQQVSPADIIDLTMDSSDSEEEADEINL</sequence>
<keyword evidence="4" id="KW-1185">Reference proteome</keyword>
<keyword evidence="2" id="KW-1133">Transmembrane helix</keyword>
<comment type="caution">
    <text evidence="3">The sequence shown here is derived from an EMBL/GenBank/DDBJ whole genome shotgun (WGS) entry which is preliminary data.</text>
</comment>
<feature type="compositionally biased region" description="Polar residues" evidence="1">
    <location>
        <begin position="1376"/>
        <end position="1385"/>
    </location>
</feature>
<evidence type="ECO:0000313" key="4">
    <source>
        <dbReference type="Proteomes" id="UP000541558"/>
    </source>
</evidence>
<evidence type="ECO:0000313" key="3">
    <source>
        <dbReference type="EMBL" id="KAF5314771.1"/>
    </source>
</evidence>
<name>A0A8H5EWD1_9AGAR</name>
<evidence type="ECO:0000256" key="1">
    <source>
        <dbReference type="SAM" id="MobiDB-lite"/>
    </source>
</evidence>
<reference evidence="3 4" key="1">
    <citation type="journal article" date="2020" name="ISME J.">
        <title>Uncovering the hidden diversity of litter-decomposition mechanisms in mushroom-forming fungi.</title>
        <authorList>
            <person name="Floudas D."/>
            <person name="Bentzer J."/>
            <person name="Ahren D."/>
            <person name="Johansson T."/>
            <person name="Persson P."/>
            <person name="Tunlid A."/>
        </authorList>
    </citation>
    <scope>NUCLEOTIDE SEQUENCE [LARGE SCALE GENOMIC DNA]</scope>
    <source>
        <strain evidence="3 4">CBS 175.51</strain>
    </source>
</reference>
<dbReference type="OrthoDB" id="27187at2759"/>
<dbReference type="PANTHER" id="PTHR14418:SF5">
    <property type="entry name" value="CONDENSIN COMPLEX SUBUNIT 3"/>
    <property type="match status" value="1"/>
</dbReference>
<evidence type="ECO:0000256" key="2">
    <source>
        <dbReference type="SAM" id="Phobius"/>
    </source>
</evidence>